<dbReference type="AlphaFoldDB" id="A0A815XB22"/>
<dbReference type="OrthoDB" id="10049726at2759"/>
<accession>A0A815XB22</accession>
<comment type="caution">
    <text evidence="1">The sequence shown here is derived from an EMBL/GenBank/DDBJ whole genome shotgun (WGS) entry which is preliminary data.</text>
</comment>
<reference evidence="1" key="1">
    <citation type="submission" date="2021-02" db="EMBL/GenBank/DDBJ databases">
        <authorList>
            <person name="Nowell W R."/>
        </authorList>
    </citation>
    <scope>NUCLEOTIDE SEQUENCE</scope>
</reference>
<dbReference type="Proteomes" id="UP000663852">
    <property type="component" value="Unassembled WGS sequence"/>
</dbReference>
<evidence type="ECO:0000313" key="1">
    <source>
        <dbReference type="EMBL" id="CAF1555268.1"/>
    </source>
</evidence>
<organism evidence="1 2">
    <name type="scientific">Adineta ricciae</name>
    <name type="common">Rotifer</name>
    <dbReference type="NCBI Taxonomy" id="249248"/>
    <lineage>
        <taxon>Eukaryota</taxon>
        <taxon>Metazoa</taxon>
        <taxon>Spiralia</taxon>
        <taxon>Gnathifera</taxon>
        <taxon>Rotifera</taxon>
        <taxon>Eurotatoria</taxon>
        <taxon>Bdelloidea</taxon>
        <taxon>Adinetida</taxon>
        <taxon>Adinetidae</taxon>
        <taxon>Adineta</taxon>
    </lineage>
</organism>
<gene>
    <name evidence="1" type="ORF">EDS130_LOCUS46262</name>
</gene>
<evidence type="ECO:0000313" key="2">
    <source>
        <dbReference type="Proteomes" id="UP000663852"/>
    </source>
</evidence>
<dbReference type="EMBL" id="CAJNOJ010001839">
    <property type="protein sequence ID" value="CAF1555268.1"/>
    <property type="molecule type" value="Genomic_DNA"/>
</dbReference>
<evidence type="ECO:0008006" key="3">
    <source>
        <dbReference type="Google" id="ProtNLM"/>
    </source>
</evidence>
<feature type="non-terminal residue" evidence="1">
    <location>
        <position position="1"/>
    </location>
</feature>
<proteinExistence type="predicted"/>
<name>A0A815XB22_ADIRI</name>
<sequence length="229" mass="26129">KKWSLFSGRIENAFIPKVADCVRIVSAALNYYRGPIGVNTINTIDTALAQYMRQQLGRNNTLQDRLENGALSSRSRWEKIEDSTFAFPRMSLSDIRQLFFGTYQIKTGRYYVEEHFDKNGDYIIEVDSSNDNIVRVNIQSRHSNSKLYKSWIQYSFTADPIEAWYCKCTAGARNLGCCSHVASVIWYLAFARHNKFAPSVGRQRLLQTLTTTVEGTDTDSDNDSSSDDE</sequence>
<protein>
    <recommendedName>
        <fullName evidence="3">SWIM-type domain-containing protein</fullName>
    </recommendedName>
</protein>